<dbReference type="InterPro" id="IPR016024">
    <property type="entry name" value="ARM-type_fold"/>
</dbReference>
<dbReference type="InterPro" id="IPR000834">
    <property type="entry name" value="Peptidase_M14"/>
</dbReference>
<keyword evidence="15" id="KW-1185">Reference proteome</keyword>
<evidence type="ECO:0000256" key="4">
    <source>
        <dbReference type="ARBA" id="ARBA00022490"/>
    </source>
</evidence>
<comment type="catalytic activity">
    <reaction evidence="10">
        <text>C-terminal L-alpha-aminoacyl-L-glutamyl-L-glutamyl-[tubulin] + H2O = C-terminal L-alpha-aminoacyl-L-glutamyl-[tubulin] + L-glutamate</text>
        <dbReference type="Rhea" id="RHEA:63792"/>
        <dbReference type="Rhea" id="RHEA-COMP:16435"/>
        <dbReference type="Rhea" id="RHEA-COMP:16436"/>
        <dbReference type="ChEBI" id="CHEBI:15377"/>
        <dbReference type="ChEBI" id="CHEBI:29985"/>
        <dbReference type="ChEBI" id="CHEBI:149555"/>
        <dbReference type="ChEBI" id="CHEBI:149556"/>
        <dbReference type="EC" id="3.4.17.24"/>
    </reaction>
    <physiologicalReaction direction="left-to-right" evidence="10">
        <dbReference type="Rhea" id="RHEA:63793"/>
    </physiologicalReaction>
</comment>
<sequence>MSKSGTKSARIGTLLEQLQKLSLAVTESKYEQEKDFDQLRYITNKVQQMLSTQEKIRKDMMTKHTDGISTLLDILELSNDSQLTMNVMGCLSELLTTGKRASVLAAKGAVDIVLKIIVNASHENPLNEEVILLGHVLLTKVGPKDRKFCIKARLTGAIHITLALIRNNTTNFRVLQPTLLVMKQYTSNAVNCNTLSKDGAVAVLFKIVVACGHKRITCLKLVLEVLSSLVKSKSSAFKAVKYGAVPILLQMFCDWHRTDHHNRQTAVRKCIISVLKSITMTKSGKKAFIQSDGIKILYSLSLESLESHELDGVNTICSQILRRCFPVNKLPIPCYSSPLSFPLLDLDSALNHTVEAEDDAEGDSGEEEDESSDLESEDELSSSVKEDKEETSSKVQNGDEENIQLEGKQKGRDDLQMYEKFFPEQVEYQVVNDDSMYSHSTLGDAIMIPTASDDPLSPLSSLSNLYSGPDSFSNNVLQDGGSSSSQSPRECTSQEKLGNQSHITSRSSSAAENLHSVLPIIKQASPEIYGHYPPTEQEPLRPKKSSLQRTMILQDIERVIQPKKVLERVVFDLDELLKENGAESNTNLKEPTKTRENLSRKGSTSSSSSSSELDRMSSDDGSRSLKFESRFECGNLRKAIQVREHEYDLILSSDINNRRYHQWFYFEVSNMEADVPYKFNILNCFKVNSQFNFGMQPVMYSTQEALAGQPGWIRTGTNICYYRNQYCRVGDNHGGKTYFTTTFTIRFPYSEDTCYLAYHYPYSYTMLQEHLSHLEASVDRDIFFHRATLCHTLAGNPCNVITITAAPRSRDDLSLKAFRDRPYVFLTSRVHPSETNSSWVMKGVLDFLTSDYYTAKNLRDRFIFKIVPMLNIDGVVNGSHRCSLSGDDLNRQWLNPSMILHPIIYHTKGLLQYLKNINKPPIVYCDFHGHSRKKNVFMYGCNKAGTLPSSLSSSVEVEAGNRNTERSGLQMSETDSSSSMDASDVLEDAEYRSLPRVLHNIAPTFSMGSCSFLVEPSKESTARVVVWREIGVIRSYTMESTYCGCDQGPYKGYHIGTREHEEMGRFLCAGILKIGRPYLKQNSSNQLSQSSDTNSDSRINVSSENWIRTSDLFVPISAMPCDY</sequence>
<name>A0A6P8HZL5_ACTTE</name>
<dbReference type="FunCoup" id="A0A6P8HZL5">
    <property type="interactions" value="1903"/>
</dbReference>
<dbReference type="EC" id="3.4.17.24" evidence="11"/>
<feature type="region of interest" description="Disordered" evidence="13">
    <location>
        <begin position="471"/>
        <end position="510"/>
    </location>
</feature>
<dbReference type="PANTHER" id="PTHR12756">
    <property type="entry name" value="CYTOSOLIC CARBOXYPEPTIDASE"/>
    <property type="match status" value="1"/>
</dbReference>
<feature type="compositionally biased region" description="Low complexity" evidence="13">
    <location>
        <begin position="600"/>
        <end position="611"/>
    </location>
</feature>
<protein>
    <recommendedName>
        <fullName evidence="11">tubulin-glutamate carboxypeptidase</fullName>
        <ecNumber evidence="11">3.4.17.24</ecNumber>
    </recommendedName>
</protein>
<feature type="compositionally biased region" description="Acidic residues" evidence="13">
    <location>
        <begin position="356"/>
        <end position="380"/>
    </location>
</feature>
<dbReference type="CDD" id="cd06906">
    <property type="entry name" value="M14_Nna1"/>
    <property type="match status" value="1"/>
</dbReference>
<evidence type="ECO:0000256" key="1">
    <source>
        <dbReference type="ARBA" id="ARBA00001947"/>
    </source>
</evidence>
<accession>A0A6P8HZL5</accession>
<dbReference type="SUPFAM" id="SSF53187">
    <property type="entry name" value="Zn-dependent exopeptidases"/>
    <property type="match status" value="1"/>
</dbReference>
<comment type="cofactor">
    <cofactor evidence="1">
        <name>Zn(2+)</name>
        <dbReference type="ChEBI" id="CHEBI:29105"/>
    </cofactor>
</comment>
<feature type="region of interest" description="Disordered" evidence="13">
    <location>
        <begin position="355"/>
        <end position="410"/>
    </location>
</feature>
<dbReference type="Pfam" id="PF25571">
    <property type="entry name" value="TPR_CCP1_N"/>
    <property type="match status" value="1"/>
</dbReference>
<organism evidence="15 16">
    <name type="scientific">Actinia tenebrosa</name>
    <name type="common">Australian red waratah sea anemone</name>
    <dbReference type="NCBI Taxonomy" id="6105"/>
    <lineage>
        <taxon>Eukaryota</taxon>
        <taxon>Metazoa</taxon>
        <taxon>Cnidaria</taxon>
        <taxon>Anthozoa</taxon>
        <taxon>Hexacorallia</taxon>
        <taxon>Actiniaria</taxon>
        <taxon>Actiniidae</taxon>
        <taxon>Actinia</taxon>
    </lineage>
</organism>
<evidence type="ECO:0000256" key="8">
    <source>
        <dbReference type="ARBA" id="ARBA00022833"/>
    </source>
</evidence>
<dbReference type="GO" id="GO:0004181">
    <property type="term" value="F:metallocarboxypeptidase activity"/>
    <property type="evidence" value="ECO:0007669"/>
    <property type="project" value="InterPro"/>
</dbReference>
<evidence type="ECO:0000256" key="9">
    <source>
        <dbReference type="ARBA" id="ARBA00023049"/>
    </source>
</evidence>
<evidence type="ECO:0000313" key="15">
    <source>
        <dbReference type="Proteomes" id="UP000515163"/>
    </source>
</evidence>
<dbReference type="InterPro" id="IPR033852">
    <property type="entry name" value="CBPC1/4"/>
</dbReference>
<feature type="compositionally biased region" description="Basic and acidic residues" evidence="13">
    <location>
        <begin position="612"/>
        <end position="622"/>
    </location>
</feature>
<dbReference type="InterPro" id="IPR011989">
    <property type="entry name" value="ARM-like"/>
</dbReference>
<keyword evidence="5" id="KW-0645">Protease</keyword>
<evidence type="ECO:0000256" key="5">
    <source>
        <dbReference type="ARBA" id="ARBA00022670"/>
    </source>
</evidence>
<dbReference type="PROSITE" id="PS52035">
    <property type="entry name" value="PEPTIDASE_M14"/>
    <property type="match status" value="1"/>
</dbReference>
<dbReference type="PANTHER" id="PTHR12756:SF11">
    <property type="entry name" value="CYTOSOLIC CARBOXYPEPTIDASE 1"/>
    <property type="match status" value="1"/>
</dbReference>
<dbReference type="SUPFAM" id="SSF48371">
    <property type="entry name" value="ARM repeat"/>
    <property type="match status" value="1"/>
</dbReference>
<dbReference type="Gene3D" id="3.40.630.10">
    <property type="entry name" value="Zn peptidases"/>
    <property type="match status" value="1"/>
</dbReference>
<feature type="region of interest" description="Disordered" evidence="13">
    <location>
        <begin position="952"/>
        <end position="981"/>
    </location>
</feature>
<evidence type="ECO:0000256" key="2">
    <source>
        <dbReference type="ARBA" id="ARBA00004496"/>
    </source>
</evidence>
<dbReference type="GO" id="GO:0005737">
    <property type="term" value="C:cytoplasm"/>
    <property type="evidence" value="ECO:0007669"/>
    <property type="project" value="UniProtKB-SubCell"/>
</dbReference>
<evidence type="ECO:0000256" key="11">
    <source>
        <dbReference type="ARBA" id="ARBA00026108"/>
    </source>
</evidence>
<feature type="region of interest" description="Disordered" evidence="13">
    <location>
        <begin position="582"/>
        <end position="622"/>
    </location>
</feature>
<gene>
    <name evidence="16" type="primary">LOC116294616</name>
</gene>
<dbReference type="GeneID" id="116294616"/>
<evidence type="ECO:0000256" key="6">
    <source>
        <dbReference type="ARBA" id="ARBA00022723"/>
    </source>
</evidence>
<keyword evidence="8" id="KW-0862">Zinc</keyword>
<keyword evidence="6" id="KW-0479">Metal-binding</keyword>
<dbReference type="InParanoid" id="A0A6P8HZL5"/>
<dbReference type="KEGG" id="aten:116294616"/>
<evidence type="ECO:0000256" key="7">
    <source>
        <dbReference type="ARBA" id="ARBA00022801"/>
    </source>
</evidence>
<dbReference type="Pfam" id="PF00246">
    <property type="entry name" value="Peptidase_M14"/>
    <property type="match status" value="1"/>
</dbReference>
<dbReference type="RefSeq" id="XP_031558115.1">
    <property type="nucleotide sequence ID" value="XM_031702255.1"/>
</dbReference>
<dbReference type="OrthoDB" id="10253041at2759"/>
<feature type="domain" description="Peptidase M14" evidence="14">
    <location>
        <begin position="760"/>
        <end position="1075"/>
    </location>
</feature>
<dbReference type="InterPro" id="IPR040626">
    <property type="entry name" value="Pepdidase_M14_N"/>
</dbReference>
<dbReference type="Gene3D" id="2.60.40.3120">
    <property type="match status" value="1"/>
</dbReference>
<feature type="active site" description="Proton donor/acceptor" evidence="12">
    <location>
        <position position="1039"/>
    </location>
</feature>
<feature type="compositionally biased region" description="Basic and acidic residues" evidence="13">
    <location>
        <begin position="590"/>
        <end position="599"/>
    </location>
</feature>
<dbReference type="Pfam" id="PF18027">
    <property type="entry name" value="Pepdidase_M14_N"/>
    <property type="match status" value="1"/>
</dbReference>
<dbReference type="AlphaFoldDB" id="A0A6P8HZL5"/>
<reference evidence="16" key="1">
    <citation type="submission" date="2025-08" db="UniProtKB">
        <authorList>
            <consortium name="RefSeq"/>
        </authorList>
    </citation>
    <scope>IDENTIFICATION</scope>
    <source>
        <tissue evidence="16">Tentacle</tissue>
    </source>
</reference>
<dbReference type="Proteomes" id="UP000515163">
    <property type="component" value="Unplaced"/>
</dbReference>
<dbReference type="Gene3D" id="1.25.10.10">
    <property type="entry name" value="Leucine-rich Repeat Variant"/>
    <property type="match status" value="1"/>
</dbReference>
<keyword evidence="7" id="KW-0378">Hydrolase</keyword>
<evidence type="ECO:0000256" key="10">
    <source>
        <dbReference type="ARBA" id="ARBA00024524"/>
    </source>
</evidence>
<evidence type="ECO:0000256" key="3">
    <source>
        <dbReference type="ARBA" id="ARBA00005988"/>
    </source>
</evidence>
<dbReference type="GO" id="GO:0006508">
    <property type="term" value="P:proteolysis"/>
    <property type="evidence" value="ECO:0007669"/>
    <property type="project" value="UniProtKB-KW"/>
</dbReference>
<evidence type="ECO:0000256" key="13">
    <source>
        <dbReference type="SAM" id="MobiDB-lite"/>
    </source>
</evidence>
<feature type="compositionally biased region" description="Low complexity" evidence="13">
    <location>
        <begin position="972"/>
        <end position="981"/>
    </location>
</feature>
<evidence type="ECO:0000313" key="16">
    <source>
        <dbReference type="RefSeq" id="XP_031558115.1"/>
    </source>
</evidence>
<comment type="subcellular location">
    <subcellularLocation>
        <location evidence="2">Cytoplasm</location>
    </subcellularLocation>
</comment>
<proteinExistence type="inferred from homology"/>
<keyword evidence="9" id="KW-0482">Metalloprotease</keyword>
<comment type="similarity">
    <text evidence="3 12">Belongs to the peptidase M14 family.</text>
</comment>
<evidence type="ECO:0000256" key="12">
    <source>
        <dbReference type="PROSITE-ProRule" id="PRU01379"/>
    </source>
</evidence>
<dbReference type="InterPro" id="IPR050821">
    <property type="entry name" value="Cytosolic_carboxypeptidase"/>
</dbReference>
<keyword evidence="4" id="KW-0963">Cytoplasm</keyword>
<dbReference type="GO" id="GO:0008270">
    <property type="term" value="F:zinc ion binding"/>
    <property type="evidence" value="ECO:0007669"/>
    <property type="project" value="InterPro"/>
</dbReference>
<evidence type="ECO:0000259" key="14">
    <source>
        <dbReference type="PROSITE" id="PS52035"/>
    </source>
</evidence>